<comment type="caution">
    <text evidence="4">The sequence shown here is derived from an EMBL/GenBank/DDBJ whole genome shotgun (WGS) entry which is preliminary data.</text>
</comment>
<dbReference type="OrthoDB" id="9813771at2"/>
<accession>A0A0T6LZ42</accession>
<proteinExistence type="inferred from homology"/>
<evidence type="ECO:0000313" key="4">
    <source>
        <dbReference type="EMBL" id="KRV51285.1"/>
    </source>
</evidence>
<dbReference type="Pfam" id="PF09186">
    <property type="entry name" value="DUF1949"/>
    <property type="match status" value="1"/>
</dbReference>
<feature type="domain" description="Impact N-terminal" evidence="2">
    <location>
        <begin position="22"/>
        <end position="127"/>
    </location>
</feature>
<dbReference type="PANTHER" id="PTHR16301">
    <property type="entry name" value="IMPACT-RELATED"/>
    <property type="match status" value="1"/>
</dbReference>
<dbReference type="EMBL" id="LLZU01000001">
    <property type="protein sequence ID" value="KRV51285.1"/>
    <property type="molecule type" value="Genomic_DNA"/>
</dbReference>
<evidence type="ECO:0000259" key="3">
    <source>
        <dbReference type="Pfam" id="PF09186"/>
    </source>
</evidence>
<keyword evidence="5" id="KW-1185">Reference proteome</keyword>
<gene>
    <name evidence="4" type="ORF">AQ490_00490</name>
</gene>
<dbReference type="GO" id="GO:0005737">
    <property type="term" value="C:cytoplasm"/>
    <property type="evidence" value="ECO:0007669"/>
    <property type="project" value="TreeGrafter"/>
</dbReference>
<evidence type="ECO:0000259" key="2">
    <source>
        <dbReference type="Pfam" id="PF01205"/>
    </source>
</evidence>
<feature type="domain" description="UPF0029" evidence="3">
    <location>
        <begin position="146"/>
        <end position="197"/>
    </location>
</feature>
<dbReference type="GO" id="GO:0006446">
    <property type="term" value="P:regulation of translational initiation"/>
    <property type="evidence" value="ECO:0007669"/>
    <property type="project" value="TreeGrafter"/>
</dbReference>
<dbReference type="InterPro" id="IPR015796">
    <property type="entry name" value="Impact_YigZ-like"/>
</dbReference>
<dbReference type="PANTHER" id="PTHR16301:SF20">
    <property type="entry name" value="IMPACT FAMILY MEMBER YIGZ"/>
    <property type="match status" value="1"/>
</dbReference>
<evidence type="ECO:0000313" key="5">
    <source>
        <dbReference type="Proteomes" id="UP000050867"/>
    </source>
</evidence>
<dbReference type="Pfam" id="PF01205">
    <property type="entry name" value="Impact_N"/>
    <property type="match status" value="1"/>
</dbReference>
<reference evidence="4 5" key="1">
    <citation type="submission" date="2015-10" db="EMBL/GenBank/DDBJ databases">
        <title>Draft genome sequence of pyrrolomycin-producing Streptomyces vitaminophilus.</title>
        <authorList>
            <person name="Graham D.E."/>
            <person name="Mahan K.M."/>
            <person name="Klingeman D.M."/>
            <person name="Hettich R.L."/>
            <person name="Parry R.J."/>
        </authorList>
    </citation>
    <scope>NUCLEOTIDE SEQUENCE [LARGE SCALE GENOMIC DNA]</scope>
    <source>
        <strain evidence="4 5">ATCC 31673</strain>
    </source>
</reference>
<dbReference type="RefSeq" id="WP_018383254.1">
    <property type="nucleotide sequence ID" value="NZ_LLZU01000001.1"/>
</dbReference>
<dbReference type="SUPFAM" id="SSF54980">
    <property type="entry name" value="EF-G C-terminal domain-like"/>
    <property type="match status" value="1"/>
</dbReference>
<dbReference type="eggNOG" id="COG1739">
    <property type="taxonomic scope" value="Bacteria"/>
</dbReference>
<dbReference type="AlphaFoldDB" id="A0A0T6LZ42"/>
<dbReference type="InterPro" id="IPR001498">
    <property type="entry name" value="Impact_N"/>
</dbReference>
<dbReference type="InterPro" id="IPR036956">
    <property type="entry name" value="Impact_N_sf"/>
</dbReference>
<comment type="similarity">
    <text evidence="1">Belongs to the IMPACT family.</text>
</comment>
<dbReference type="NCBIfam" id="TIGR00257">
    <property type="entry name" value="IMPACT_YIGZ"/>
    <property type="match status" value="1"/>
</dbReference>
<dbReference type="STRING" id="76728.AQ490_00490"/>
<dbReference type="Proteomes" id="UP000050867">
    <property type="component" value="Unassembled WGS sequence"/>
</dbReference>
<protein>
    <submittedName>
        <fullName evidence="4">IMPACT family protein</fullName>
    </submittedName>
</protein>
<dbReference type="InterPro" id="IPR035647">
    <property type="entry name" value="EFG_III/V"/>
</dbReference>
<evidence type="ECO:0000256" key="1">
    <source>
        <dbReference type="ARBA" id="ARBA00007665"/>
    </source>
</evidence>
<dbReference type="InterPro" id="IPR020569">
    <property type="entry name" value="UPF0029_Impact_CS"/>
</dbReference>
<sequence>MSERNGSVRIVAGRGEHEIEVRKSRFVCALARASDEGQAQAFVREVRKRHWNATHNCSAYVVGTSGQVQRSNDDGEPGGTAGVPMLEVLLRRGLTDTVAVVTRYFGGVKLGAGGLIRAYGSAVSAALDAVGVRERRPHLLVTALADYPVAGRLENELRAAGRTVHEVRYTDAVEIDVAVPEAEVEAYLAWVAQVSGGAAVVTVGARLLVEVPV</sequence>
<organism evidence="4 5">
    <name type="scientific">Wenjunlia vitaminophila</name>
    <name type="common">Streptomyces vitaminophilus</name>
    <dbReference type="NCBI Taxonomy" id="76728"/>
    <lineage>
        <taxon>Bacteria</taxon>
        <taxon>Bacillati</taxon>
        <taxon>Actinomycetota</taxon>
        <taxon>Actinomycetes</taxon>
        <taxon>Kitasatosporales</taxon>
        <taxon>Streptomycetaceae</taxon>
        <taxon>Wenjunlia</taxon>
    </lineage>
</organism>
<dbReference type="InterPro" id="IPR015269">
    <property type="entry name" value="UPF0029_Impact_C"/>
</dbReference>
<name>A0A0T6LZ42_WENVI</name>
<dbReference type="Gene3D" id="3.30.230.30">
    <property type="entry name" value="Impact, N-terminal domain"/>
    <property type="match status" value="1"/>
</dbReference>
<dbReference type="PROSITE" id="PS00910">
    <property type="entry name" value="UPF0029"/>
    <property type="match status" value="1"/>
</dbReference>
<dbReference type="InterPro" id="IPR023582">
    <property type="entry name" value="Impact"/>
</dbReference>
<dbReference type="InterPro" id="IPR020568">
    <property type="entry name" value="Ribosomal_Su5_D2-typ_SF"/>
</dbReference>
<dbReference type="SUPFAM" id="SSF54211">
    <property type="entry name" value="Ribosomal protein S5 domain 2-like"/>
    <property type="match status" value="1"/>
</dbReference>